<dbReference type="InterPro" id="IPR032687">
    <property type="entry name" value="AraC-type_N"/>
</dbReference>
<dbReference type="SMART" id="SM00342">
    <property type="entry name" value="HTH_ARAC"/>
    <property type="match status" value="1"/>
</dbReference>
<comment type="caution">
    <text evidence="5">The sequence shown here is derived from an EMBL/GenBank/DDBJ whole genome shotgun (WGS) entry which is preliminary data.</text>
</comment>
<keyword evidence="2" id="KW-0238">DNA-binding</keyword>
<evidence type="ECO:0000256" key="3">
    <source>
        <dbReference type="ARBA" id="ARBA00023163"/>
    </source>
</evidence>
<sequence>MSPQPNPTQAARVHPTYARLLCMLLRGLGADMELALAEAGLSWEGLATEEKMLDFAVVQLLAQAAIASSGRPWLGIELGQMAHISTHGGVGSAVVASRDLRQALATVARFSSLRNDLLRFELTEHPEGAVLRAHESADLGAARGFVLDMVFGTALRLMETVVGHRLRGLRVELPFAPPVWCDRYERLVEGGALVFDAPSLAFHLDAAMLEAPCITANSRAFEAARDDCERELALTAGGIGPWSQRLRQLLLQRRAPEPYPTALALAEACHVSVRTLIRRLRAEGSSYQALLDGVRQEQALWQLRHTQNSVEEIAAQLGFEDTSNFSRTVRRWFGQTPSGLRERLRA</sequence>
<dbReference type="Pfam" id="PF12625">
    <property type="entry name" value="Arabinose_bd"/>
    <property type="match status" value="1"/>
</dbReference>
<dbReference type="SUPFAM" id="SSF46689">
    <property type="entry name" value="Homeodomain-like"/>
    <property type="match status" value="1"/>
</dbReference>
<keyword evidence="1" id="KW-0805">Transcription regulation</keyword>
<dbReference type="Proteomes" id="UP001221189">
    <property type="component" value="Unassembled WGS sequence"/>
</dbReference>
<dbReference type="PANTHER" id="PTHR47894:SF1">
    <property type="entry name" value="HTH-TYPE TRANSCRIPTIONAL REGULATOR VQSM"/>
    <property type="match status" value="1"/>
</dbReference>
<dbReference type="InterPro" id="IPR018060">
    <property type="entry name" value="HTH_AraC"/>
</dbReference>
<dbReference type="PRINTS" id="PR00032">
    <property type="entry name" value="HTHARAC"/>
</dbReference>
<evidence type="ECO:0000313" key="6">
    <source>
        <dbReference type="Proteomes" id="UP001221189"/>
    </source>
</evidence>
<dbReference type="Gene3D" id="1.10.10.60">
    <property type="entry name" value="Homeodomain-like"/>
    <property type="match status" value="1"/>
</dbReference>
<dbReference type="InterPro" id="IPR020449">
    <property type="entry name" value="Tscrpt_reg_AraC-type_HTH"/>
</dbReference>
<dbReference type="RefSeq" id="WP_273599126.1">
    <property type="nucleotide sequence ID" value="NZ_JAQQXT010000002.1"/>
</dbReference>
<feature type="domain" description="HTH araC/xylS-type" evidence="4">
    <location>
        <begin position="244"/>
        <end position="343"/>
    </location>
</feature>
<protein>
    <submittedName>
        <fullName evidence="5">AraC family transcriptional regulator</fullName>
    </submittedName>
</protein>
<evidence type="ECO:0000259" key="4">
    <source>
        <dbReference type="PROSITE" id="PS01124"/>
    </source>
</evidence>
<reference evidence="5 6" key="1">
    <citation type="submission" date="2022-10" db="EMBL/GenBank/DDBJ databases">
        <title>Paucibacter sp. hw1 Genome sequencing.</title>
        <authorList>
            <person name="Park S."/>
        </authorList>
    </citation>
    <scope>NUCLEOTIDE SEQUENCE [LARGE SCALE GENOMIC DNA]</scope>
    <source>
        <strain evidence="6">hw1</strain>
    </source>
</reference>
<evidence type="ECO:0000313" key="5">
    <source>
        <dbReference type="EMBL" id="MDC8770712.1"/>
    </source>
</evidence>
<evidence type="ECO:0000256" key="2">
    <source>
        <dbReference type="ARBA" id="ARBA00023125"/>
    </source>
</evidence>
<keyword evidence="3" id="KW-0804">Transcription</keyword>
<keyword evidence="6" id="KW-1185">Reference proteome</keyword>
<dbReference type="EMBL" id="JAQQXT010000002">
    <property type="protein sequence ID" value="MDC8770712.1"/>
    <property type="molecule type" value="Genomic_DNA"/>
</dbReference>
<name>A0ABT5K9S8_9BURK</name>
<dbReference type="InterPro" id="IPR009057">
    <property type="entry name" value="Homeodomain-like_sf"/>
</dbReference>
<gene>
    <name evidence="5" type="ORF">PRZ03_03940</name>
</gene>
<proteinExistence type="predicted"/>
<organism evidence="5 6">
    <name type="scientific">Roseateles albus</name>
    <dbReference type="NCBI Taxonomy" id="2987525"/>
    <lineage>
        <taxon>Bacteria</taxon>
        <taxon>Pseudomonadati</taxon>
        <taxon>Pseudomonadota</taxon>
        <taxon>Betaproteobacteria</taxon>
        <taxon>Burkholderiales</taxon>
        <taxon>Sphaerotilaceae</taxon>
        <taxon>Roseateles</taxon>
    </lineage>
</organism>
<dbReference type="PROSITE" id="PS01124">
    <property type="entry name" value="HTH_ARAC_FAMILY_2"/>
    <property type="match status" value="1"/>
</dbReference>
<dbReference type="Pfam" id="PF12833">
    <property type="entry name" value="HTH_18"/>
    <property type="match status" value="1"/>
</dbReference>
<accession>A0ABT5K9S8</accession>
<dbReference type="PANTHER" id="PTHR47894">
    <property type="entry name" value="HTH-TYPE TRANSCRIPTIONAL REGULATOR GADX"/>
    <property type="match status" value="1"/>
</dbReference>
<evidence type="ECO:0000256" key="1">
    <source>
        <dbReference type="ARBA" id="ARBA00023015"/>
    </source>
</evidence>